<evidence type="ECO:0000313" key="1">
    <source>
        <dbReference type="EMBL" id="GAI96382.1"/>
    </source>
</evidence>
<name>X1STI7_9ZZZZ</name>
<comment type="caution">
    <text evidence="1">The sequence shown here is derived from an EMBL/GenBank/DDBJ whole genome shotgun (WGS) entry which is preliminary data.</text>
</comment>
<feature type="non-terminal residue" evidence="1">
    <location>
        <position position="63"/>
    </location>
</feature>
<protein>
    <submittedName>
        <fullName evidence="1">Uncharacterized protein</fullName>
    </submittedName>
</protein>
<proteinExistence type="predicted"/>
<organism evidence="1">
    <name type="scientific">marine sediment metagenome</name>
    <dbReference type="NCBI Taxonomy" id="412755"/>
    <lineage>
        <taxon>unclassified sequences</taxon>
        <taxon>metagenomes</taxon>
        <taxon>ecological metagenomes</taxon>
    </lineage>
</organism>
<dbReference type="AlphaFoldDB" id="X1STI7"/>
<dbReference type="EMBL" id="BARW01019534">
    <property type="protein sequence ID" value="GAI96382.1"/>
    <property type="molecule type" value="Genomic_DNA"/>
</dbReference>
<sequence>MGILSSAEHRMVRGDPLISRNYRRLLSARISKKLLDIIELLTNPNFAPWLDSLENSGKLGELT</sequence>
<reference evidence="1" key="1">
    <citation type="journal article" date="2014" name="Front. Microbiol.">
        <title>High frequency of phylogenetically diverse reductive dehalogenase-homologous genes in deep subseafloor sedimentary metagenomes.</title>
        <authorList>
            <person name="Kawai M."/>
            <person name="Futagami T."/>
            <person name="Toyoda A."/>
            <person name="Takaki Y."/>
            <person name="Nishi S."/>
            <person name="Hori S."/>
            <person name="Arai W."/>
            <person name="Tsubouchi T."/>
            <person name="Morono Y."/>
            <person name="Uchiyama I."/>
            <person name="Ito T."/>
            <person name="Fujiyama A."/>
            <person name="Inagaki F."/>
            <person name="Takami H."/>
        </authorList>
    </citation>
    <scope>NUCLEOTIDE SEQUENCE</scope>
    <source>
        <strain evidence="1">Expedition CK06-06</strain>
    </source>
</reference>
<gene>
    <name evidence="1" type="ORF">S12H4_33172</name>
</gene>
<accession>X1STI7</accession>